<sequence>MSASSGEARSQPRRPRPRWRVLLTVVIAFHLLGFLSSLDALMSTRTSQGAVAWIVSLNTVPYVAVPAYWVFGASEFRGYVVARRDEDSSLARALQPKTEELWSHQYLAEEPSKHLDGVQQLARWPFLHGNEVELLVDGEATFDSIFRGIEQAERYLLVQFYIVRDDAIGRELQRRLVERAEAGIEVYFLYDEIGSYRLPGSYLDTLREAGVHVQHFHSTRGRGNRFQLNFRNHRKIVVADGEQAWVGGLNVGDEYLGRDPAIGAWRDTHLRIAGPSALALQSVFLEDWHWATEAVPELEWKPATMAEDGVPVLILPSGPADEFETASLMMQQAIHAADRRIWIASPYFVPDEGVQGMLKLAALSGVDVRVLIPEVTDNPLTTHAAYAFLGPLLDAGVRIYRYEEGFLHGKAFVVDDMGAAVGTVNLDNRSFRLNFEVTALVLDPAFARETARMFEADFARSREMTPQDVDDLPLWRRVAARAAYLLAPVL</sequence>
<name>A0A0G3G3N0_9GAMM</name>
<evidence type="ECO:0000256" key="10">
    <source>
        <dbReference type="ARBA" id="ARBA00023264"/>
    </source>
</evidence>
<dbReference type="SUPFAM" id="SSF56024">
    <property type="entry name" value="Phospholipase D/nuclease"/>
    <property type="match status" value="2"/>
</dbReference>
<comment type="subcellular location">
    <subcellularLocation>
        <location evidence="11">Cell membrane</location>
        <topology evidence="11">Multi-pass membrane protein</topology>
    </subcellularLocation>
</comment>
<feature type="active site" evidence="11">
    <location>
        <position position="233"/>
    </location>
</feature>
<evidence type="ECO:0000256" key="1">
    <source>
        <dbReference type="ARBA" id="ARBA00022475"/>
    </source>
</evidence>
<reference evidence="13 14" key="1">
    <citation type="submission" date="2015-04" db="EMBL/GenBank/DDBJ databases">
        <title>Complete Sequence for the Genome of the Thioalkalivibrio versutus D301.</title>
        <authorList>
            <person name="Mu T."/>
            <person name="Zhou J."/>
            <person name="Xu X."/>
        </authorList>
    </citation>
    <scope>NUCLEOTIDE SEQUENCE [LARGE SCALE GENOMIC DNA]</scope>
    <source>
        <strain evidence="13 14">D301</strain>
    </source>
</reference>
<evidence type="ECO:0000256" key="3">
    <source>
        <dbReference type="ARBA" id="ARBA00022679"/>
    </source>
</evidence>
<dbReference type="NCBIfam" id="TIGR04265">
    <property type="entry name" value="bac_cardiolipin"/>
    <property type="match status" value="1"/>
</dbReference>
<keyword evidence="9 11" id="KW-0594">Phospholipid biosynthesis</keyword>
<comment type="similarity">
    <text evidence="11">Belongs to the phospholipase D family. Cardiolipin synthase subfamily. ClsA sub-subfamily.</text>
</comment>
<evidence type="ECO:0000256" key="4">
    <source>
        <dbReference type="ARBA" id="ARBA00022692"/>
    </source>
</evidence>
<dbReference type="OrthoDB" id="9762009at2"/>
<dbReference type="STRING" id="106634.TVD_10830"/>
<dbReference type="EMBL" id="CP011367">
    <property type="protein sequence ID" value="AKJ95815.1"/>
    <property type="molecule type" value="Genomic_DNA"/>
</dbReference>
<gene>
    <name evidence="11" type="primary">clsA</name>
    <name evidence="13" type="ORF">TVD_10830</name>
</gene>
<dbReference type="GO" id="GO:0008808">
    <property type="term" value="F:cardiolipin synthase activity"/>
    <property type="evidence" value="ECO:0007669"/>
    <property type="project" value="UniProtKB-UniRule"/>
</dbReference>
<keyword evidence="2 11" id="KW-0444">Lipid biosynthesis</keyword>
<evidence type="ECO:0000256" key="7">
    <source>
        <dbReference type="ARBA" id="ARBA00023098"/>
    </source>
</evidence>
<feature type="domain" description="PLD phosphodiesterase" evidence="12">
    <location>
        <begin position="403"/>
        <end position="430"/>
    </location>
</feature>
<dbReference type="InterPro" id="IPR025202">
    <property type="entry name" value="PLD-like_dom"/>
</dbReference>
<dbReference type="InterPro" id="IPR022924">
    <property type="entry name" value="Cardiolipin_synthase"/>
</dbReference>
<feature type="active site" evidence="11">
    <location>
        <position position="408"/>
    </location>
</feature>
<keyword evidence="10 11" id="KW-1208">Phospholipid metabolism</keyword>
<protein>
    <recommendedName>
        <fullName evidence="11">Cardiolipin synthase A</fullName>
        <shortName evidence="11">CL synthase</shortName>
        <ecNumber evidence="11">2.7.8.-</ecNumber>
    </recommendedName>
</protein>
<evidence type="ECO:0000313" key="13">
    <source>
        <dbReference type="EMBL" id="AKJ95815.1"/>
    </source>
</evidence>
<keyword evidence="6 11" id="KW-1133">Transmembrane helix</keyword>
<keyword evidence="5" id="KW-0677">Repeat</keyword>
<dbReference type="Pfam" id="PF13091">
    <property type="entry name" value="PLDc_2"/>
    <property type="match status" value="1"/>
</dbReference>
<dbReference type="InterPro" id="IPR001736">
    <property type="entry name" value="PLipase_D/transphosphatidylase"/>
</dbReference>
<evidence type="ECO:0000313" key="14">
    <source>
        <dbReference type="Proteomes" id="UP000064201"/>
    </source>
</evidence>
<evidence type="ECO:0000256" key="9">
    <source>
        <dbReference type="ARBA" id="ARBA00023209"/>
    </source>
</evidence>
<feature type="active site" evidence="11">
    <location>
        <position position="235"/>
    </location>
</feature>
<feature type="active site" evidence="11">
    <location>
        <position position="410"/>
    </location>
</feature>
<feature type="active site" evidence="11">
    <location>
        <position position="240"/>
    </location>
</feature>
<dbReference type="Gene3D" id="3.30.870.10">
    <property type="entry name" value="Endonuclease Chain A"/>
    <property type="match status" value="2"/>
</dbReference>
<dbReference type="GO" id="GO:0032049">
    <property type="term" value="P:cardiolipin biosynthetic process"/>
    <property type="evidence" value="ECO:0007669"/>
    <property type="project" value="UniProtKB-UniRule"/>
</dbReference>
<keyword evidence="8 11" id="KW-0472">Membrane</keyword>
<comment type="function">
    <text evidence="11">Catalyzes the reversible phosphatidyl group transfer from one phosphatidylglycerol molecule to another to form cardiolipin (CL) (diphosphatidylglycerol) and glycerol.</text>
</comment>
<proteinExistence type="inferred from homology"/>
<dbReference type="CDD" id="cd09161">
    <property type="entry name" value="PLDc_PaCLS_like_2"/>
    <property type="match status" value="1"/>
</dbReference>
<keyword evidence="3 11" id="KW-0808">Transferase</keyword>
<keyword evidence="4 11" id="KW-0812">Transmembrane</keyword>
<accession>A0A0G3G3N0</accession>
<dbReference type="FunFam" id="3.30.870.10:FF:000014">
    <property type="entry name" value="Cardiolipin synthase"/>
    <property type="match status" value="1"/>
</dbReference>
<dbReference type="Proteomes" id="UP000064201">
    <property type="component" value="Chromosome"/>
</dbReference>
<evidence type="ECO:0000256" key="11">
    <source>
        <dbReference type="HAMAP-Rule" id="MF_00190"/>
    </source>
</evidence>
<feature type="active site" evidence="11">
    <location>
        <position position="415"/>
    </location>
</feature>
<feature type="transmembrane region" description="Helical" evidence="11">
    <location>
        <begin position="50"/>
        <end position="71"/>
    </location>
</feature>
<keyword evidence="14" id="KW-1185">Reference proteome</keyword>
<dbReference type="KEGG" id="tvr:TVD_10830"/>
<evidence type="ECO:0000256" key="6">
    <source>
        <dbReference type="ARBA" id="ARBA00022989"/>
    </source>
</evidence>
<keyword evidence="7 11" id="KW-0443">Lipid metabolism</keyword>
<dbReference type="PANTHER" id="PTHR21248">
    <property type="entry name" value="CARDIOLIPIN SYNTHASE"/>
    <property type="match status" value="1"/>
</dbReference>
<evidence type="ECO:0000256" key="5">
    <source>
        <dbReference type="ARBA" id="ARBA00022737"/>
    </source>
</evidence>
<dbReference type="HAMAP" id="MF_00190">
    <property type="entry name" value="Cardiolipin_synth_ClsA"/>
    <property type="match status" value="1"/>
</dbReference>
<comment type="catalytic activity">
    <reaction evidence="11">
        <text>2 a 1,2-diacyl-sn-glycero-3-phospho-(1'-sn-glycerol) = a cardiolipin + glycerol</text>
        <dbReference type="Rhea" id="RHEA:31451"/>
        <dbReference type="ChEBI" id="CHEBI:17754"/>
        <dbReference type="ChEBI" id="CHEBI:62237"/>
        <dbReference type="ChEBI" id="CHEBI:64716"/>
    </reaction>
</comment>
<dbReference type="SMART" id="SM00155">
    <property type="entry name" value="PLDc"/>
    <property type="match status" value="2"/>
</dbReference>
<dbReference type="InterPro" id="IPR030840">
    <property type="entry name" value="CL_synthase_A"/>
</dbReference>
<dbReference type="EC" id="2.7.8.-" evidence="11"/>
<dbReference type="PANTHER" id="PTHR21248:SF22">
    <property type="entry name" value="PHOSPHOLIPASE D"/>
    <property type="match status" value="1"/>
</dbReference>
<feature type="transmembrane region" description="Helical" evidence="11">
    <location>
        <begin position="21"/>
        <end position="38"/>
    </location>
</feature>
<dbReference type="GO" id="GO:0005886">
    <property type="term" value="C:plasma membrane"/>
    <property type="evidence" value="ECO:0007669"/>
    <property type="project" value="UniProtKB-SubCell"/>
</dbReference>
<organism evidence="13 14">
    <name type="scientific">Thioalkalivibrio versutus</name>
    <dbReference type="NCBI Taxonomy" id="106634"/>
    <lineage>
        <taxon>Bacteria</taxon>
        <taxon>Pseudomonadati</taxon>
        <taxon>Pseudomonadota</taxon>
        <taxon>Gammaproteobacteria</taxon>
        <taxon>Chromatiales</taxon>
        <taxon>Ectothiorhodospiraceae</taxon>
        <taxon>Thioalkalivibrio</taxon>
    </lineage>
</organism>
<evidence type="ECO:0000256" key="2">
    <source>
        <dbReference type="ARBA" id="ARBA00022516"/>
    </source>
</evidence>
<dbReference type="AlphaFoldDB" id="A0A0G3G3N0"/>
<keyword evidence="1 11" id="KW-1003">Cell membrane</keyword>
<dbReference type="PATRIC" id="fig|106634.4.peg.2208"/>
<dbReference type="PROSITE" id="PS50035">
    <property type="entry name" value="PLD"/>
    <property type="match status" value="2"/>
</dbReference>
<dbReference type="CDD" id="cd09155">
    <property type="entry name" value="PLDc_PaCLS_like_1"/>
    <property type="match status" value="1"/>
</dbReference>
<evidence type="ECO:0000256" key="8">
    <source>
        <dbReference type="ARBA" id="ARBA00023136"/>
    </source>
</evidence>
<feature type="domain" description="PLD phosphodiesterase" evidence="12">
    <location>
        <begin position="228"/>
        <end position="255"/>
    </location>
</feature>
<evidence type="ECO:0000259" key="12">
    <source>
        <dbReference type="PROSITE" id="PS50035"/>
    </source>
</evidence>
<dbReference type="RefSeq" id="WP_047251597.1">
    <property type="nucleotide sequence ID" value="NZ_CP011367.1"/>
</dbReference>